<protein>
    <recommendedName>
        <fullName evidence="7">UvrD-like helicase ATP-binding domain-containing protein</fullName>
    </recommendedName>
</protein>
<dbReference type="PANTHER" id="PTHR21529:SF4">
    <property type="entry name" value="TPR AND ANKYRIN REPEAT-CONTAINING PROTEIN 1"/>
    <property type="match status" value="1"/>
</dbReference>
<dbReference type="Gene3D" id="3.40.50.300">
    <property type="entry name" value="P-loop containing nucleotide triphosphate hydrolases"/>
    <property type="match status" value="4"/>
</dbReference>
<dbReference type="SUPFAM" id="SSF48452">
    <property type="entry name" value="TPR-like"/>
    <property type="match status" value="1"/>
</dbReference>
<dbReference type="InterPro" id="IPR011990">
    <property type="entry name" value="TPR-like_helical_dom_sf"/>
</dbReference>
<evidence type="ECO:0000259" key="7">
    <source>
        <dbReference type="PROSITE" id="PS51198"/>
    </source>
</evidence>
<comment type="caution">
    <text evidence="8">The sequence shown here is derived from an EMBL/GenBank/DDBJ whole genome shotgun (WGS) entry which is preliminary data.</text>
</comment>
<keyword evidence="1 5" id="KW-0547">Nucleotide-binding</keyword>
<dbReference type="CDD" id="cd18808">
    <property type="entry name" value="SF1_C_Upf1"/>
    <property type="match status" value="1"/>
</dbReference>
<dbReference type="PANTHER" id="PTHR21529">
    <property type="entry name" value="MAMMARY TURMOR VIRUS RECEPTOR HOMOLOG 1, 2 MTVR1, 2"/>
    <property type="match status" value="1"/>
</dbReference>
<evidence type="ECO:0000313" key="8">
    <source>
        <dbReference type="EMBL" id="THF98952.1"/>
    </source>
</evidence>
<evidence type="ECO:0000256" key="1">
    <source>
        <dbReference type="ARBA" id="ARBA00022741"/>
    </source>
</evidence>
<feature type="domain" description="UvrD-like helicase ATP-binding" evidence="7">
    <location>
        <begin position="1383"/>
        <end position="1777"/>
    </location>
</feature>
<keyword evidence="9" id="KW-1185">Reference proteome</keyword>
<feature type="compositionally biased region" description="Basic residues" evidence="6">
    <location>
        <begin position="3090"/>
        <end position="3106"/>
    </location>
</feature>
<feature type="compositionally biased region" description="Polar residues" evidence="6">
    <location>
        <begin position="3068"/>
        <end position="3077"/>
    </location>
</feature>
<feature type="compositionally biased region" description="Acidic residues" evidence="6">
    <location>
        <begin position="3044"/>
        <end position="3057"/>
    </location>
</feature>
<evidence type="ECO:0000256" key="5">
    <source>
        <dbReference type="PROSITE-ProRule" id="PRU00560"/>
    </source>
</evidence>
<evidence type="ECO:0000256" key="6">
    <source>
        <dbReference type="SAM" id="MobiDB-lite"/>
    </source>
</evidence>
<proteinExistence type="predicted"/>
<dbReference type="Pfam" id="PF00580">
    <property type="entry name" value="UvrD-helicase"/>
    <property type="match status" value="1"/>
</dbReference>
<keyword evidence="4 5" id="KW-0067">ATP-binding</keyword>
<dbReference type="InterPro" id="IPR027417">
    <property type="entry name" value="P-loop_NTPase"/>
</dbReference>
<dbReference type="InterPro" id="IPR014016">
    <property type="entry name" value="UvrD-like_ATP-bd"/>
</dbReference>
<dbReference type="InterPro" id="IPR045529">
    <property type="entry name" value="DUF6469"/>
</dbReference>
<dbReference type="Pfam" id="PF13086">
    <property type="entry name" value="AAA_11"/>
    <property type="match status" value="1"/>
</dbReference>
<evidence type="ECO:0000256" key="2">
    <source>
        <dbReference type="ARBA" id="ARBA00022801"/>
    </source>
</evidence>
<dbReference type="FunFam" id="3.40.50.300:FF:000326">
    <property type="entry name" value="P-loop containing nucleoside triphosphate hydrolase"/>
    <property type="match status" value="1"/>
</dbReference>
<evidence type="ECO:0000313" key="9">
    <source>
        <dbReference type="Proteomes" id="UP000306102"/>
    </source>
</evidence>
<reference evidence="8 9" key="1">
    <citation type="journal article" date="2018" name="Proc. Natl. Acad. Sci. U.S.A.">
        <title>Draft genome sequence of Camellia sinensis var. sinensis provides insights into the evolution of the tea genome and tea quality.</title>
        <authorList>
            <person name="Wei C."/>
            <person name="Yang H."/>
            <person name="Wang S."/>
            <person name="Zhao J."/>
            <person name="Liu C."/>
            <person name="Gao L."/>
            <person name="Xia E."/>
            <person name="Lu Y."/>
            <person name="Tai Y."/>
            <person name="She G."/>
            <person name="Sun J."/>
            <person name="Cao H."/>
            <person name="Tong W."/>
            <person name="Gao Q."/>
            <person name="Li Y."/>
            <person name="Deng W."/>
            <person name="Jiang X."/>
            <person name="Wang W."/>
            <person name="Chen Q."/>
            <person name="Zhang S."/>
            <person name="Li H."/>
            <person name="Wu J."/>
            <person name="Wang P."/>
            <person name="Li P."/>
            <person name="Shi C."/>
            <person name="Zheng F."/>
            <person name="Jian J."/>
            <person name="Huang B."/>
            <person name="Shan D."/>
            <person name="Shi M."/>
            <person name="Fang C."/>
            <person name="Yue Y."/>
            <person name="Li F."/>
            <person name="Li D."/>
            <person name="Wei S."/>
            <person name="Han B."/>
            <person name="Jiang C."/>
            <person name="Yin Y."/>
            <person name="Xia T."/>
            <person name="Zhang Z."/>
            <person name="Bennetzen J.L."/>
            <person name="Zhao S."/>
            <person name="Wan X."/>
        </authorList>
    </citation>
    <scope>NUCLEOTIDE SEQUENCE [LARGE SCALE GENOMIC DNA]</scope>
    <source>
        <strain evidence="9">cv. Shuchazao</strain>
        <tissue evidence="8">Leaf</tissue>
    </source>
</reference>
<organism evidence="8 9">
    <name type="scientific">Camellia sinensis var. sinensis</name>
    <name type="common">China tea</name>
    <dbReference type="NCBI Taxonomy" id="542762"/>
    <lineage>
        <taxon>Eukaryota</taxon>
        <taxon>Viridiplantae</taxon>
        <taxon>Streptophyta</taxon>
        <taxon>Embryophyta</taxon>
        <taxon>Tracheophyta</taxon>
        <taxon>Spermatophyta</taxon>
        <taxon>Magnoliopsida</taxon>
        <taxon>eudicotyledons</taxon>
        <taxon>Gunneridae</taxon>
        <taxon>Pentapetalae</taxon>
        <taxon>asterids</taxon>
        <taxon>Ericales</taxon>
        <taxon>Theaceae</taxon>
        <taxon>Camellia</taxon>
    </lineage>
</organism>
<sequence>MNNEVNVSKTGGVGCSIDVMKSESVIDVDSVGDGKKIFTGFGITNCNTVWKMITETEKDVISNAYDRYGDRAVMWVGRIDGNAVYFSDVRSLVRQLVIDAFAEVLSNEQERLNAGKDFLENSYFFSSICWDVMKGDNVEARFKYVTSNLHAGRDARYMHFPVCHVGHWTLVVYDTEDRSWKHYNSMRSRTGTGGVHYAEAVKLKKIVTDIQRQAMAANGLDQLVVRSEREYMELTIVFVKSNVYLSTFTCRCVPQHRRSCAEVTFIGFEMKYMMLRLTVANGCTAITEISNTLPSGRNEIEKSEKLMMIGVPYDSSFTDLMFSWSLEDIYNENLYKNQVEKIPESFQSVKHYFDSFVFPLLEETRADLASSMEIIHEAPFAEVISLNVCEPYETLHYYIKVDYWRNRFSDRGKDPYKTLPGDVFIVSDAKPETVSDLQQGGRTWTFATVTNITEDEIEGGNNSSTFFKVKALRDIEVKGGMRQSLFVVFLRNITTNRRIWSALRKFGNLKIIEEVLCADSKTLLTGMQTVLVQEDCELCCVHSRSQLPERFGTSLLAMLNESQTEAVLAALLRMECIHKPTAKLIWGPPGTGKTKTVSVMLFAFLRMNCRTLTCSPKNVAINEVASRVLRLVRESAKDALFCSLGDILLFGNKDRLKMDSDIEDIYLDYRVEMLEEGLGPVSGWRHCFTSMIDLLEDCVSQYQVFVENQKIIEKEHSDQEEVEKEEFKSFLEFVRARFKSTESLLRRCMFIFGTHLPRSYILEHNFQKMVTLIDLLDYLKSLLFQESVVSDELKDIFSHQYPIEDFSESFVNKQSLIYTRSKCLSVLKSLEHSFKDLDLPSVMIEGSIKDFCFRAASLIFCTASSSYKLYSVEMEPLNLLVIDEAAQLKESESTIPLQLPGLRHAILVGDECQLPATVISNVSSEAGFGRSLFKRLSSLGHSKHLLNMQYRMHPSISFFPNSNFYFNQIMDAPYVMKKSYERRYLSEPMFGPYSFINVVGGKEEFDDVGRSRRNLIEVAVVVKIVQKLYKAWEGYKKKLSVGVISPYAAQVVAIKDKIEQKYDNLEGFTVKVKSVDGFQGGEADVIIISTVRSNKGRFVGFMSSSQRTNVALTRARHCLWILGNEKTLASSESVWEAIVHDARDRQCFFDADLYKDLAKAIIDVKKELDQMDDLFNKDSILFKSARWKVFFSDNFRKSFGKLTSIRLKKSVMNLLLKLSSGWRPKKKNVDSVCESSAQILKQFMVEGLYVVCTIDIVKDSIYKQVLKVWDILPLEEIPKLVKRLDGMFARYTDDYIDHCKQKCFQGYLEVPKSWVKSVDIVQFKNLDNHAHGNESSGSTIDGRGYVENSKVSESLLLMKFYSLSSGVVSHLLSDRDGKEMDLPFEVTDQELEIILFPRSTFILGRSGTGKTTVLTMKLFQKEQHHHIASKGIYADEVSTSTDVSQRNDVSDCVVEIKDSVLRQLFVTVSPKLCYAIKQHVSGLKRFADGGNFSGKNSTTDMDDTAQFMDIPDSFLDIAPNKYPLVITFHKFLMMLDGTLGKSYFERFLGVSGLSHCRTSGSRSVALETFLRTKEVNYERFCSLYWPHFNSMLTKKLDPSKVFTEIISHIKGGLGVGEARDGRLSQEDYIHLSEGRASTLSEQKREKIYDIFLDYEKTKMEKGEYDLADLVNDLHYRLRNVILEGDKMDFVYIDEVQDLTMRQISLFKYICRNVDEGFVFAGDTAQTIARGIDFRFEDIRSLFYNEFVMESRADAFVGTKEKGYISKIFGLRQNFRTHDGVLRLAQSVINLLYRYFCHSVDVLEPETSLIYGEAPVLLESGNDENAIVTIFGKSGNVSGDIVGFGAEQVILVRDDCARKEISDYVGKQALVLTIVECKGLEFQDVLLYNFFGSSPLKNQWRVIYEFMEEQEMLDGTCRSFPKFDQARHNVLCSELKQLYVAITRTRQRLWICENTEELSKPMFDYWKKLCLVQVRKLDDSLAQAMQVASSPEEWQKRGIKLYHENNYEMATMCFERAGDTMWGKRAKASGLKANADRMRGSNPEGACTALREAAELFDSIGMAKSAAECFCDLGEYERAGRIYLDKCGETELNKAGECFSLAGSYKLAAEVYARGKYFSECLSVCTKGNFFDMGLQYIQCWKQDARRDNGMMVKRSEEINKIEQQFLESCALNYYELKDNRSMMKFVRAFHSMDSVRNFLKSLDCLDELLVMEEESGNFLEAAEVAELKGDVLCEADLIGKAGHFKEASKLILRYVFSNSLWASGSRGWPLKCFLQKEEILAKAKSFAKKDSDIFYEFVCTEANILSTEQSNLFQLSQCLNASRGNKSLRGEILSVRKILDIHLQPSTSMYDWEHELVVDLMKHSQESISHNRVSVVTLICFWNLWKEKVEYIFKYLACLETHDADEYYSYGDFCLNYFDFFGEMESWFLLMYAIFVSAAQTHWHSELLSVGIKVLETLKALHKFAISNSMSVFCRSMPLVYIFELTKSFLGSKYVSYKNHETQTLQRFLSLSTAYFENVFPLDWRESLTESMISLRGSELSRNVLEEVILDNLVNIKGDLTYGQIGRILMIRLGSGKPTDELYKKIAKSFEKYSPWGGFIKELSGNIKSEFAQESVSGNSCEAPRAVSSVYKFYEALKDTYYNANWRQADYISPSCFLYLIERLLIFASGFQGFLLTTKSSFVEWLICEQSNAVGTANLVTDNRFSVSCIYDFVASIIKDFLYNKQDTAEWIKKSHINFNHYYPLLLLRLMVTLCLLCVNCGTGKYLDLLLDLMGRSDITKGLPPEFYDVLRRRRHNHVKIDVNVLAEACKKIGNPLVIASLGENCSTFSCPDAIFVDMRVSRSREDIMRLLFPINNKTRRGQTVAVEVDRAKNSKAPPSNLAAMADQKMNSQNINEGNVQMNCGIFVQISDALMLVESVGDGNVTKFVSSASKLKVKVENGIGFVSAALFKAFEKKTCDDEDGNLLVEANCMLDELKQLSSALDMSETELEENISTITQLLESLHLRRPRLETFLNQLFVLNNTNADEKEAHHSNVEETSNNSEEETSNNVEEETSNSDKGKALQVTGDSSGTKNNGNGGDAESNKGKGNSKSKKGKKGNNKSKKVIQQQRVIIQSNHGDKLVGILHEIGSKELVILCHVFRSSKDRILMVILAVVLGKARISAFRFDFAGNSCWGLSSRRQGVEFSGHGGGGGGFEVVEDGVLGGTTIYRGGIN</sequence>
<dbReference type="Pfam" id="PF20073">
    <property type="entry name" value="DUF6469"/>
    <property type="match status" value="1"/>
</dbReference>
<keyword evidence="3 5" id="KW-0347">Helicase</keyword>
<dbReference type="Pfam" id="PF13087">
    <property type="entry name" value="AAA_12"/>
    <property type="match status" value="1"/>
</dbReference>
<dbReference type="SUPFAM" id="SSF54001">
    <property type="entry name" value="Cysteine proteinases"/>
    <property type="match status" value="1"/>
</dbReference>
<evidence type="ECO:0000256" key="3">
    <source>
        <dbReference type="ARBA" id="ARBA00022806"/>
    </source>
</evidence>
<dbReference type="GO" id="GO:0005694">
    <property type="term" value="C:chromosome"/>
    <property type="evidence" value="ECO:0007669"/>
    <property type="project" value="UniProtKB-ARBA"/>
</dbReference>
<dbReference type="Gene3D" id="3.40.395.10">
    <property type="entry name" value="Adenoviral Proteinase, Chain A"/>
    <property type="match status" value="1"/>
</dbReference>
<dbReference type="PROSITE" id="PS51198">
    <property type="entry name" value="UVRD_HELICASE_ATP_BIND"/>
    <property type="match status" value="1"/>
</dbReference>
<evidence type="ECO:0000256" key="4">
    <source>
        <dbReference type="ARBA" id="ARBA00022840"/>
    </source>
</evidence>
<dbReference type="GO" id="GO:0005524">
    <property type="term" value="F:ATP binding"/>
    <property type="evidence" value="ECO:0007669"/>
    <property type="project" value="UniProtKB-UniRule"/>
</dbReference>
<dbReference type="EMBL" id="SDRB02012109">
    <property type="protein sequence ID" value="THF98952.1"/>
    <property type="molecule type" value="Genomic_DNA"/>
</dbReference>
<dbReference type="InterPro" id="IPR041677">
    <property type="entry name" value="DNA2/NAM7_AAA_11"/>
</dbReference>
<dbReference type="InterPro" id="IPR038765">
    <property type="entry name" value="Papain-like_cys_pep_sf"/>
</dbReference>
<dbReference type="STRING" id="542762.A0A4S4D8Z9"/>
<dbReference type="GO" id="GO:0016787">
    <property type="term" value="F:hydrolase activity"/>
    <property type="evidence" value="ECO:0007669"/>
    <property type="project" value="UniProtKB-UniRule"/>
</dbReference>
<feature type="binding site" evidence="5">
    <location>
        <begin position="1404"/>
        <end position="1411"/>
    </location>
    <ligand>
        <name>ATP</name>
        <dbReference type="ChEBI" id="CHEBI:30616"/>
    </ligand>
</feature>
<name>A0A4S4D8Z9_CAMSN</name>
<dbReference type="Proteomes" id="UP000306102">
    <property type="component" value="Unassembled WGS sequence"/>
</dbReference>
<feature type="region of interest" description="Disordered" evidence="6">
    <location>
        <begin position="3029"/>
        <end position="3108"/>
    </location>
</feature>
<dbReference type="InterPro" id="IPR041679">
    <property type="entry name" value="DNA2/NAM7-like_C"/>
</dbReference>
<dbReference type="GO" id="GO:0004386">
    <property type="term" value="F:helicase activity"/>
    <property type="evidence" value="ECO:0007669"/>
    <property type="project" value="UniProtKB-UniRule"/>
</dbReference>
<dbReference type="InterPro" id="IPR047187">
    <property type="entry name" value="SF1_C_Upf1"/>
</dbReference>
<dbReference type="InterPro" id="IPR039904">
    <property type="entry name" value="TRANK1"/>
</dbReference>
<gene>
    <name evidence="8" type="ORF">TEA_017348</name>
</gene>
<dbReference type="SUPFAM" id="SSF52540">
    <property type="entry name" value="P-loop containing nucleoside triphosphate hydrolases"/>
    <property type="match status" value="2"/>
</dbReference>
<keyword evidence="2 5" id="KW-0378">Hydrolase</keyword>
<accession>A0A4S4D8Z9</accession>